<evidence type="ECO:0000313" key="3">
    <source>
        <dbReference type="Proteomes" id="UP000268014"/>
    </source>
</evidence>
<dbReference type="EMBL" id="UZAF01017441">
    <property type="protein sequence ID" value="VDO41697.1"/>
    <property type="molecule type" value="Genomic_DNA"/>
</dbReference>
<evidence type="ECO:0000313" key="2">
    <source>
        <dbReference type="EMBL" id="VDO41697.1"/>
    </source>
</evidence>
<feature type="compositionally biased region" description="Pro residues" evidence="1">
    <location>
        <begin position="65"/>
        <end position="75"/>
    </location>
</feature>
<reference evidence="4" key="1">
    <citation type="submission" date="2017-02" db="UniProtKB">
        <authorList>
            <consortium name="WormBaseParasite"/>
        </authorList>
    </citation>
    <scope>IDENTIFICATION</scope>
</reference>
<organism evidence="4">
    <name type="scientific">Haemonchus placei</name>
    <name type="common">Barber's pole worm</name>
    <dbReference type="NCBI Taxonomy" id="6290"/>
    <lineage>
        <taxon>Eukaryota</taxon>
        <taxon>Metazoa</taxon>
        <taxon>Ecdysozoa</taxon>
        <taxon>Nematoda</taxon>
        <taxon>Chromadorea</taxon>
        <taxon>Rhabditida</taxon>
        <taxon>Rhabditina</taxon>
        <taxon>Rhabditomorpha</taxon>
        <taxon>Strongyloidea</taxon>
        <taxon>Trichostrongylidae</taxon>
        <taxon>Haemonchus</taxon>
    </lineage>
</organism>
<proteinExistence type="predicted"/>
<reference evidence="2 3" key="2">
    <citation type="submission" date="2018-11" db="EMBL/GenBank/DDBJ databases">
        <authorList>
            <consortium name="Pathogen Informatics"/>
        </authorList>
    </citation>
    <scope>NUCLEOTIDE SEQUENCE [LARGE SCALE GENOMIC DNA]</scope>
    <source>
        <strain evidence="2 3">MHpl1</strain>
    </source>
</reference>
<accession>A0A0N4WJ24</accession>
<name>A0A0N4WJ24_HAEPC</name>
<sequence length="75" mass="8244">MGERGSGLREMGVRVGADFVEELELECPIRMNDGRLGQVHDRKTTSETCALLPKTTSDPIDRPDIPGPNRPSQPL</sequence>
<protein>
    <submittedName>
        <fullName evidence="2 4">Uncharacterized protein</fullName>
    </submittedName>
</protein>
<gene>
    <name evidence="2" type="ORF">HPLM_LOCUS10983</name>
</gene>
<feature type="region of interest" description="Disordered" evidence="1">
    <location>
        <begin position="38"/>
        <end position="75"/>
    </location>
</feature>
<dbReference type="Proteomes" id="UP000268014">
    <property type="component" value="Unassembled WGS sequence"/>
</dbReference>
<dbReference type="AlphaFoldDB" id="A0A0N4WJ24"/>
<dbReference type="WBParaSite" id="HPLM_0001099101-mRNA-1">
    <property type="protein sequence ID" value="HPLM_0001099101-mRNA-1"/>
    <property type="gene ID" value="HPLM_0001099101"/>
</dbReference>
<evidence type="ECO:0000313" key="4">
    <source>
        <dbReference type="WBParaSite" id="HPLM_0001099101-mRNA-1"/>
    </source>
</evidence>
<keyword evidence="3" id="KW-1185">Reference proteome</keyword>
<evidence type="ECO:0000256" key="1">
    <source>
        <dbReference type="SAM" id="MobiDB-lite"/>
    </source>
</evidence>